<comment type="caution">
    <text evidence="2">The sequence shown here is derived from an EMBL/GenBank/DDBJ whole genome shotgun (WGS) entry which is preliminary data.</text>
</comment>
<feature type="transmembrane region" description="Helical" evidence="1">
    <location>
        <begin position="393"/>
        <end position="411"/>
    </location>
</feature>
<reference evidence="2 3" key="1">
    <citation type="submission" date="2020-08" db="EMBL/GenBank/DDBJ databases">
        <title>Fungal Genomes of the International Space Station.</title>
        <authorList>
            <person name="Seuylemezian A."/>
            <person name="Singh N.K."/>
            <person name="Wood J."/>
            <person name="Venkateswaran K."/>
        </authorList>
    </citation>
    <scope>NUCLEOTIDE SEQUENCE [LARGE SCALE GENOMIC DNA]</scope>
    <source>
        <strain evidence="2 3">S/N-304-OC-R4</strain>
    </source>
</reference>
<feature type="transmembrane region" description="Helical" evidence="1">
    <location>
        <begin position="268"/>
        <end position="286"/>
    </location>
</feature>
<dbReference type="Proteomes" id="UP000706031">
    <property type="component" value="Unassembled WGS sequence"/>
</dbReference>
<evidence type="ECO:0000256" key="1">
    <source>
        <dbReference type="SAM" id="Phobius"/>
    </source>
</evidence>
<organism evidence="2 3">
    <name type="scientific">Paenibacillus cucumis</name>
    <name type="common">ex Kampfer et al. 2016</name>
    <dbReference type="NCBI Taxonomy" id="1776858"/>
    <lineage>
        <taxon>Bacteria</taxon>
        <taxon>Bacillati</taxon>
        <taxon>Bacillota</taxon>
        <taxon>Bacilli</taxon>
        <taxon>Bacillales</taxon>
        <taxon>Paenibacillaceae</taxon>
        <taxon>Paenibacillus</taxon>
    </lineage>
</organism>
<feature type="transmembrane region" description="Helical" evidence="1">
    <location>
        <begin position="354"/>
        <end position="373"/>
    </location>
</feature>
<keyword evidence="1" id="KW-0812">Transmembrane</keyword>
<proteinExistence type="predicted"/>
<keyword evidence="3" id="KW-1185">Reference proteome</keyword>
<name>A0ABS7KH05_9BACL</name>
<keyword evidence="1" id="KW-1133">Transmembrane helix</keyword>
<dbReference type="EMBL" id="JACLIC010000014">
    <property type="protein sequence ID" value="MBY0203402.1"/>
    <property type="molecule type" value="Genomic_DNA"/>
</dbReference>
<feature type="transmembrane region" description="Helical" evidence="1">
    <location>
        <begin position="191"/>
        <end position="209"/>
    </location>
</feature>
<keyword evidence="1" id="KW-0472">Membrane</keyword>
<feature type="transmembrane region" description="Helical" evidence="1">
    <location>
        <begin position="34"/>
        <end position="54"/>
    </location>
</feature>
<protein>
    <submittedName>
        <fullName evidence="2">Multi-tm2 domain protein</fullName>
    </submittedName>
</protein>
<gene>
    <name evidence="2" type="ORF">H7T88_09230</name>
</gene>
<evidence type="ECO:0000313" key="2">
    <source>
        <dbReference type="EMBL" id="MBY0203402.1"/>
    </source>
</evidence>
<accession>A0ABS7KH05</accession>
<feature type="transmembrane region" description="Helical" evidence="1">
    <location>
        <begin position="215"/>
        <end position="232"/>
    </location>
</feature>
<feature type="transmembrane region" description="Helical" evidence="1">
    <location>
        <begin position="12"/>
        <end position="27"/>
    </location>
</feature>
<evidence type="ECO:0000313" key="3">
    <source>
        <dbReference type="Proteomes" id="UP000706031"/>
    </source>
</evidence>
<sequence>MTTVHSDRNKLLAFLLNLFPGLGFLYWRRTARAVVYPLLFFGTGIGFVMLTYLVGDKDLLVFGLLGVIFIWCLSMLDMIIVLLSAPSVREMHYNGQGMHYGHPEHHQGSTYPEGEGYVREQGPMGAINQNDMHRQGAEGEHEYGGFPGGATYTGPHPMYRKGSEGERFFTILLSFVPGLGHLHLGLLHRGLSFLIAFFGSFAMMVFVSAITNESIFLMFLLILPVIWVYCMFDAVQHVHRKQAGEVLQDRTLFEELETGRIMGKRSKVLATLLSAFPGAGHMYLGLQKRGLQLMFLFLGSIYILDLLRLSVFLFMIPLIWFYSFFDGLQCSSRYGREPLNDQPVFKDWVRHQRFIGMGIAALGLYYLTIRLIIPQLNEMFPNVFLTYEIRSYLNTVIVSFLLIFGGLKLLFGKQRESTAEASMANANHTKDDELESLFLFKDRDKR</sequence>
<feature type="transmembrane region" description="Helical" evidence="1">
    <location>
        <begin position="306"/>
        <end position="325"/>
    </location>
</feature>
<feature type="transmembrane region" description="Helical" evidence="1">
    <location>
        <begin position="60"/>
        <end position="83"/>
    </location>
</feature>